<feature type="domain" description="AAA" evidence="1">
    <location>
        <begin position="3"/>
        <end position="164"/>
    </location>
</feature>
<evidence type="ECO:0000313" key="3">
    <source>
        <dbReference type="Proteomes" id="UP000028725"/>
    </source>
</evidence>
<dbReference type="AlphaFoldDB" id="A0A085W072"/>
<sequence>MPMIAFSTIKGGVGKTTLCVHVASALADSGHRVLLMDLDPQAHASMVLGLEPAEAPCVADTFGPRPRHKLDDVVVASPKRPNLFIARAQPRMAAMERELFQWGHRLQAIPRALKTLSWTPDVIIADTPPNLGAYTEAVLHFADVVVAPVPTGAFALQGLGEIETAWRDTREEGGQLVAVVNLWDRRTTATNDAMDAALKESTVPVLRARIPRSEAINQAGLGYEVVFDTSPSAPGVEELRELAKELARRAGLR</sequence>
<dbReference type="Pfam" id="PF13614">
    <property type="entry name" value="AAA_31"/>
    <property type="match status" value="1"/>
</dbReference>
<dbReference type="PANTHER" id="PTHR13696:SF99">
    <property type="entry name" value="COBYRINIC ACID AC-DIAMIDE SYNTHASE"/>
    <property type="match status" value="1"/>
</dbReference>
<gene>
    <name evidence="2" type="ORF">DB31_4520</name>
</gene>
<dbReference type="STRING" id="394096.DB31_4520"/>
<dbReference type="Gene3D" id="3.40.50.300">
    <property type="entry name" value="P-loop containing nucleotide triphosphate hydrolases"/>
    <property type="match status" value="1"/>
</dbReference>
<dbReference type="Proteomes" id="UP000028725">
    <property type="component" value="Unassembled WGS sequence"/>
</dbReference>
<comment type="caution">
    <text evidence="2">The sequence shown here is derived from an EMBL/GenBank/DDBJ whole genome shotgun (WGS) entry which is preliminary data.</text>
</comment>
<protein>
    <submittedName>
        <fullName evidence="2">Chromosome (Plasmid) partitioning protein ParA</fullName>
    </submittedName>
</protein>
<dbReference type="PIRSF" id="PIRSF009320">
    <property type="entry name" value="Nuc_binding_HP_1000"/>
    <property type="match status" value="1"/>
</dbReference>
<dbReference type="InterPro" id="IPR025669">
    <property type="entry name" value="AAA_dom"/>
</dbReference>
<proteinExistence type="predicted"/>
<dbReference type="PATRIC" id="fig|394096.3.peg.8252"/>
<evidence type="ECO:0000313" key="2">
    <source>
        <dbReference type="EMBL" id="KFE61085.1"/>
    </source>
</evidence>
<evidence type="ECO:0000259" key="1">
    <source>
        <dbReference type="Pfam" id="PF13614"/>
    </source>
</evidence>
<dbReference type="RefSeq" id="WP_205628653.1">
    <property type="nucleotide sequence ID" value="NZ_JMCB01000025.1"/>
</dbReference>
<dbReference type="InterPro" id="IPR050678">
    <property type="entry name" value="DNA_Partitioning_ATPase"/>
</dbReference>
<reference evidence="2 3" key="1">
    <citation type="submission" date="2014-04" db="EMBL/GenBank/DDBJ databases">
        <title>Genome assembly of Hyalangium minutum DSM 14724.</title>
        <authorList>
            <person name="Sharma G."/>
            <person name="Subramanian S."/>
        </authorList>
    </citation>
    <scope>NUCLEOTIDE SEQUENCE [LARGE SCALE GENOMIC DNA]</scope>
    <source>
        <strain evidence="2 3">DSM 14724</strain>
    </source>
</reference>
<dbReference type="EMBL" id="JMCB01000025">
    <property type="protein sequence ID" value="KFE61085.1"/>
    <property type="molecule type" value="Genomic_DNA"/>
</dbReference>
<keyword evidence="3" id="KW-1185">Reference proteome</keyword>
<name>A0A085W072_9BACT</name>
<dbReference type="SUPFAM" id="SSF52540">
    <property type="entry name" value="P-loop containing nucleoside triphosphate hydrolases"/>
    <property type="match status" value="1"/>
</dbReference>
<accession>A0A085W072</accession>
<dbReference type="PANTHER" id="PTHR13696">
    <property type="entry name" value="P-LOOP CONTAINING NUCLEOSIDE TRIPHOSPHATE HYDROLASE"/>
    <property type="match status" value="1"/>
</dbReference>
<dbReference type="CDD" id="cd02042">
    <property type="entry name" value="ParAB_family"/>
    <property type="match status" value="1"/>
</dbReference>
<organism evidence="2 3">
    <name type="scientific">Hyalangium minutum</name>
    <dbReference type="NCBI Taxonomy" id="394096"/>
    <lineage>
        <taxon>Bacteria</taxon>
        <taxon>Pseudomonadati</taxon>
        <taxon>Myxococcota</taxon>
        <taxon>Myxococcia</taxon>
        <taxon>Myxococcales</taxon>
        <taxon>Cystobacterineae</taxon>
        <taxon>Archangiaceae</taxon>
        <taxon>Hyalangium</taxon>
    </lineage>
</organism>
<dbReference type="InterPro" id="IPR027417">
    <property type="entry name" value="P-loop_NTPase"/>
</dbReference>